<dbReference type="Proteomes" id="UP000007488">
    <property type="component" value="Chromosome"/>
</dbReference>
<reference evidence="1 2" key="1">
    <citation type="journal article" date="2011" name="Stand. Genomic Sci.">
        <title>Complete genome sequence of Syntrophobotulus glycolicus type strain (FlGlyR).</title>
        <authorList>
            <person name="Han C."/>
            <person name="Mwirichia R."/>
            <person name="Chertkov O."/>
            <person name="Held B."/>
            <person name="Lapidus A."/>
            <person name="Nolan M."/>
            <person name="Lucas S."/>
            <person name="Hammon N."/>
            <person name="Deshpande S."/>
            <person name="Cheng J.F."/>
            <person name="Tapia R."/>
            <person name="Goodwin L."/>
            <person name="Pitluck S."/>
            <person name="Huntemann M."/>
            <person name="Liolios K."/>
            <person name="Ivanova N."/>
            <person name="Pagani I."/>
            <person name="Mavromatis K."/>
            <person name="Ovchinikova G."/>
            <person name="Pati A."/>
            <person name="Chen A."/>
            <person name="Palaniappan K."/>
            <person name="Land M."/>
            <person name="Hauser L."/>
            <person name="Brambilla E.M."/>
            <person name="Rohde M."/>
            <person name="Spring S."/>
            <person name="Sikorski J."/>
            <person name="Goker M."/>
            <person name="Woyke T."/>
            <person name="Bristow J."/>
            <person name="Eisen J.A."/>
            <person name="Markowitz V."/>
            <person name="Hugenholtz P."/>
            <person name="Kyrpides N.C."/>
            <person name="Klenk H.P."/>
            <person name="Detter J.C."/>
        </authorList>
    </citation>
    <scope>NUCLEOTIDE SEQUENCE [LARGE SCALE GENOMIC DNA]</scope>
    <source>
        <strain evidence="2">DSM 8271 / FlGlyR</strain>
    </source>
</reference>
<evidence type="ECO:0000313" key="2">
    <source>
        <dbReference type="Proteomes" id="UP000007488"/>
    </source>
</evidence>
<dbReference type="HOGENOM" id="CLU_2425929_0_0_9"/>
<keyword evidence="2" id="KW-1185">Reference proteome</keyword>
<name>F0SWI0_SYNGF</name>
<protein>
    <submittedName>
        <fullName evidence="1">Cell wall binding repeat 2-containing protein</fullName>
    </submittedName>
</protein>
<dbReference type="Pfam" id="PF04122">
    <property type="entry name" value="CW_binding_2"/>
    <property type="match status" value="1"/>
</dbReference>
<sequence length="91" mass="9699">MDSKTGTPVILVSGGNYADALVISSAAAKQYPILLFSPNGLKEKIRTKLAAIKPVKVYIIGGEGAIRLKVKEQAAQITGLEVSMRRSTMPQ</sequence>
<dbReference type="InterPro" id="IPR007253">
    <property type="entry name" value="Cell_wall-bd_2"/>
</dbReference>
<dbReference type="AlphaFoldDB" id="F0SWI0"/>
<proteinExistence type="predicted"/>
<accession>F0SWI0</accession>
<dbReference type="RefSeq" id="WP_013624616.1">
    <property type="nucleotide sequence ID" value="NC_015172.1"/>
</dbReference>
<organism evidence="1 2">
    <name type="scientific">Syntrophobotulus glycolicus (strain DSM 8271 / FlGlyR)</name>
    <dbReference type="NCBI Taxonomy" id="645991"/>
    <lineage>
        <taxon>Bacteria</taxon>
        <taxon>Bacillati</taxon>
        <taxon>Bacillota</taxon>
        <taxon>Clostridia</taxon>
        <taxon>Eubacteriales</taxon>
        <taxon>Desulfitobacteriaceae</taxon>
        <taxon>Syntrophobotulus</taxon>
    </lineage>
</organism>
<gene>
    <name evidence="1" type="ordered locus">Sgly_1444</name>
</gene>
<evidence type="ECO:0000313" key="1">
    <source>
        <dbReference type="EMBL" id="ADY55746.1"/>
    </source>
</evidence>
<dbReference type="EMBL" id="CP002547">
    <property type="protein sequence ID" value="ADY55746.1"/>
    <property type="molecule type" value="Genomic_DNA"/>
</dbReference>
<reference evidence="2" key="2">
    <citation type="submission" date="2011-02" db="EMBL/GenBank/DDBJ databases">
        <title>The complete genome of Syntrophobotulus glycolicus DSM 8271.</title>
        <authorList>
            <person name="Lucas S."/>
            <person name="Copeland A."/>
            <person name="Lapidus A."/>
            <person name="Bruce D."/>
            <person name="Goodwin L."/>
            <person name="Pitluck S."/>
            <person name="Kyrpides N."/>
            <person name="Mavromatis K."/>
            <person name="Pagani I."/>
            <person name="Ivanova N."/>
            <person name="Mikhailova N."/>
            <person name="Chertkov O."/>
            <person name="Held B."/>
            <person name="Detter J.C."/>
            <person name="Tapia R."/>
            <person name="Han C."/>
            <person name="Land M."/>
            <person name="Hauser L."/>
            <person name="Markowitz V."/>
            <person name="Cheng J.-F."/>
            <person name="Hugenholtz P."/>
            <person name="Woyke T."/>
            <person name="Wu D."/>
            <person name="Spring S."/>
            <person name="Schroeder M."/>
            <person name="Brambilla E."/>
            <person name="Klenk H.-P."/>
            <person name="Eisen J.A."/>
        </authorList>
    </citation>
    <scope>NUCLEOTIDE SEQUENCE [LARGE SCALE GENOMIC DNA]</scope>
    <source>
        <strain evidence="2">DSM 8271 / FlGlyR</strain>
    </source>
</reference>
<dbReference type="KEGG" id="sgy:Sgly_1444"/>
<dbReference type="eggNOG" id="COG2247">
    <property type="taxonomic scope" value="Bacteria"/>
</dbReference>